<comment type="caution">
    <text evidence="3">The sequence shown here is derived from an EMBL/GenBank/DDBJ whole genome shotgun (WGS) entry which is preliminary data.</text>
</comment>
<organism evidence="3 4">
    <name type="scientific">Caballeronia mineralivorans PML1(12)</name>
    <dbReference type="NCBI Taxonomy" id="908627"/>
    <lineage>
        <taxon>Bacteria</taxon>
        <taxon>Pseudomonadati</taxon>
        <taxon>Pseudomonadota</taxon>
        <taxon>Betaproteobacteria</taxon>
        <taxon>Burkholderiales</taxon>
        <taxon>Burkholderiaceae</taxon>
        <taxon>Caballeronia</taxon>
    </lineage>
</organism>
<feature type="compositionally biased region" description="Low complexity" evidence="1">
    <location>
        <begin position="39"/>
        <end position="50"/>
    </location>
</feature>
<name>A0A0J1FWR2_9BURK</name>
<sequence>MKLHQSITACLALMAGVTAGGCFAQSATNPNESVAAGNAPQDPAVAVPAVTPAPPFPLEKHARK</sequence>
<proteinExistence type="predicted"/>
<evidence type="ECO:0000313" key="4">
    <source>
        <dbReference type="Proteomes" id="UP000035963"/>
    </source>
</evidence>
<dbReference type="PROSITE" id="PS51257">
    <property type="entry name" value="PROKAR_LIPOPROTEIN"/>
    <property type="match status" value="1"/>
</dbReference>
<dbReference type="RefSeq" id="WP_047848556.1">
    <property type="nucleotide sequence ID" value="NZ_AEJF01000127.1"/>
</dbReference>
<evidence type="ECO:0000256" key="1">
    <source>
        <dbReference type="SAM" id="MobiDB-lite"/>
    </source>
</evidence>
<protein>
    <recommendedName>
        <fullName evidence="5">Lipoprotein</fullName>
    </recommendedName>
</protein>
<dbReference type="Proteomes" id="UP000035963">
    <property type="component" value="Unassembled WGS sequence"/>
</dbReference>
<reference evidence="3 4" key="1">
    <citation type="journal article" date="2015" name="Genome Announc.">
        <title>Draft Genome Sequence of Burkholderia sp. Strain PML1(12), an Ectomycorrhizosphere-Inhabiting Bacterium with Effective Mineral-Weathering Ability.</title>
        <authorList>
            <person name="Uroz S."/>
            <person name="Oger P."/>
        </authorList>
    </citation>
    <scope>NUCLEOTIDE SEQUENCE [LARGE SCALE GENOMIC DNA]</scope>
    <source>
        <strain evidence="4">PML1(12)</strain>
    </source>
</reference>
<accession>A0A0J1FWR2</accession>
<dbReference type="OrthoDB" id="9115144at2"/>
<evidence type="ECO:0008006" key="5">
    <source>
        <dbReference type="Google" id="ProtNLM"/>
    </source>
</evidence>
<dbReference type="PATRIC" id="fig|908627.4.peg.4626"/>
<evidence type="ECO:0000256" key="2">
    <source>
        <dbReference type="SAM" id="SignalP"/>
    </source>
</evidence>
<gene>
    <name evidence="3" type="ORF">EOS_20655</name>
</gene>
<feature type="chain" id="PRO_5005251253" description="Lipoprotein" evidence="2">
    <location>
        <begin position="25"/>
        <end position="64"/>
    </location>
</feature>
<evidence type="ECO:0000313" key="3">
    <source>
        <dbReference type="EMBL" id="KLU24353.1"/>
    </source>
</evidence>
<keyword evidence="4" id="KW-1185">Reference proteome</keyword>
<dbReference type="EMBL" id="AEJF01000127">
    <property type="protein sequence ID" value="KLU24353.1"/>
    <property type="molecule type" value="Genomic_DNA"/>
</dbReference>
<dbReference type="AlphaFoldDB" id="A0A0J1FWR2"/>
<feature type="signal peptide" evidence="2">
    <location>
        <begin position="1"/>
        <end position="24"/>
    </location>
</feature>
<feature type="region of interest" description="Disordered" evidence="1">
    <location>
        <begin position="29"/>
        <end position="64"/>
    </location>
</feature>
<keyword evidence="2" id="KW-0732">Signal</keyword>